<keyword evidence="3" id="KW-1185">Reference proteome</keyword>
<evidence type="ECO:0000256" key="1">
    <source>
        <dbReference type="SAM" id="SignalP"/>
    </source>
</evidence>
<feature type="chain" id="PRO_5030563634" description="Gel scht" evidence="1">
    <location>
        <begin position="24"/>
        <end position="143"/>
    </location>
</feature>
<protein>
    <recommendedName>
        <fullName evidence="4">Gel scht</fullName>
    </recommendedName>
</protein>
<feature type="signal peptide" evidence="1">
    <location>
        <begin position="1"/>
        <end position="23"/>
    </location>
</feature>
<dbReference type="RefSeq" id="WP_183442435.1">
    <property type="nucleotide sequence ID" value="NZ_JACHXD010000010.1"/>
</dbReference>
<accession>A0A7W5BCZ8</accession>
<gene>
    <name evidence="2" type="ORF">FHS03_003745</name>
</gene>
<dbReference type="Proteomes" id="UP000541535">
    <property type="component" value="Unassembled WGS sequence"/>
</dbReference>
<sequence length="143" mass="16188">MDLSMPRGWATAALACLVTSAFAQQAPVADRPERTQETVQVSARAIAAYRLAPQEFYNYEQRYLLENGMVLSFHEKRRHYYVQYKDETPLEIFPLAEGVFMTAAGSRMEFKEEGDIIAISHLELLPYAGGPAIDPARVYVARR</sequence>
<evidence type="ECO:0000313" key="3">
    <source>
        <dbReference type="Proteomes" id="UP000541535"/>
    </source>
</evidence>
<proteinExistence type="predicted"/>
<reference evidence="2 3" key="1">
    <citation type="submission" date="2020-08" db="EMBL/GenBank/DDBJ databases">
        <title>Genomic Encyclopedia of Type Strains, Phase III (KMG-III): the genomes of soil and plant-associated and newly described type strains.</title>
        <authorList>
            <person name="Whitman W."/>
        </authorList>
    </citation>
    <scope>NUCLEOTIDE SEQUENCE [LARGE SCALE GENOMIC DNA]</scope>
    <source>
        <strain evidence="2 3">CECT 8897</strain>
    </source>
</reference>
<dbReference type="EMBL" id="JACHXD010000010">
    <property type="protein sequence ID" value="MBB3120678.1"/>
    <property type="molecule type" value="Genomic_DNA"/>
</dbReference>
<evidence type="ECO:0000313" key="2">
    <source>
        <dbReference type="EMBL" id="MBB3120678.1"/>
    </source>
</evidence>
<dbReference type="AlphaFoldDB" id="A0A7W5BCZ8"/>
<organism evidence="2 3">
    <name type="scientific">Pseudoduganella violacea</name>
    <dbReference type="NCBI Taxonomy" id="1715466"/>
    <lineage>
        <taxon>Bacteria</taxon>
        <taxon>Pseudomonadati</taxon>
        <taxon>Pseudomonadota</taxon>
        <taxon>Betaproteobacteria</taxon>
        <taxon>Burkholderiales</taxon>
        <taxon>Oxalobacteraceae</taxon>
        <taxon>Telluria group</taxon>
        <taxon>Pseudoduganella</taxon>
    </lineage>
</organism>
<keyword evidence="1" id="KW-0732">Signal</keyword>
<comment type="caution">
    <text evidence="2">The sequence shown here is derived from an EMBL/GenBank/DDBJ whole genome shotgun (WGS) entry which is preliminary data.</text>
</comment>
<evidence type="ECO:0008006" key="4">
    <source>
        <dbReference type="Google" id="ProtNLM"/>
    </source>
</evidence>
<name>A0A7W5BCZ8_9BURK</name>